<comment type="subunit">
    <text evidence="5">Component of the eukaryotic translation initiation factor 3 (eIF-3) complex.</text>
</comment>
<dbReference type="HAMAP" id="MF_03009">
    <property type="entry name" value="eIF3j"/>
    <property type="match status" value="1"/>
</dbReference>
<organism evidence="7 8">
    <name type="scientific">Thielaviopsis punctulata</name>
    <dbReference type="NCBI Taxonomy" id="72032"/>
    <lineage>
        <taxon>Eukaryota</taxon>
        <taxon>Fungi</taxon>
        <taxon>Dikarya</taxon>
        <taxon>Ascomycota</taxon>
        <taxon>Pezizomycotina</taxon>
        <taxon>Sordariomycetes</taxon>
        <taxon>Hypocreomycetidae</taxon>
        <taxon>Microascales</taxon>
        <taxon>Ceratocystidaceae</taxon>
        <taxon>Thielaviopsis</taxon>
    </lineage>
</organism>
<dbReference type="InterPro" id="IPR023194">
    <property type="entry name" value="eIF3-like_dom_sf"/>
</dbReference>
<dbReference type="GO" id="GO:0005852">
    <property type="term" value="C:eukaryotic translation initiation factor 3 complex"/>
    <property type="evidence" value="ECO:0007669"/>
    <property type="project" value="UniProtKB-UniRule"/>
</dbReference>
<keyword evidence="8" id="KW-1185">Reference proteome</keyword>
<protein>
    <recommendedName>
        <fullName evidence="5">Eukaryotic translation initiation factor 3 subunit J</fullName>
        <shortName evidence="5">eIF3j</shortName>
    </recommendedName>
    <alternativeName>
        <fullName evidence="5">Eukaryotic translation initiation factor 3 30 kDa subunit homolog</fullName>
        <shortName evidence="5">eIF-3 30 kDa subunit homolog</shortName>
    </alternativeName>
</protein>
<dbReference type="GO" id="GO:0016282">
    <property type="term" value="C:eukaryotic 43S preinitiation complex"/>
    <property type="evidence" value="ECO:0007669"/>
    <property type="project" value="UniProtKB-UniRule"/>
</dbReference>
<dbReference type="EMBL" id="LAEV01001839">
    <property type="protein sequence ID" value="KKA27270.1"/>
    <property type="molecule type" value="Genomic_DNA"/>
</dbReference>
<feature type="region of interest" description="Disordered" evidence="6">
    <location>
        <begin position="1"/>
        <end position="128"/>
    </location>
</feature>
<dbReference type="Proteomes" id="UP000033483">
    <property type="component" value="Unassembled WGS sequence"/>
</dbReference>
<comment type="similarity">
    <text evidence="5">Belongs to the eIF-3 subunit J family.</text>
</comment>
<dbReference type="PANTHER" id="PTHR21681">
    <property type="entry name" value="EUKARYOTIC TRANSLATION INITIATION FACTOR 3 SUBUNIT J"/>
    <property type="match status" value="1"/>
</dbReference>
<evidence type="ECO:0000256" key="1">
    <source>
        <dbReference type="ARBA" id="ARBA00022490"/>
    </source>
</evidence>
<dbReference type="PANTHER" id="PTHR21681:SF0">
    <property type="entry name" value="EUKARYOTIC TRANSLATION INITIATION FACTOR 3 SUBUNIT J"/>
    <property type="match status" value="1"/>
</dbReference>
<evidence type="ECO:0000256" key="6">
    <source>
        <dbReference type="SAM" id="MobiDB-lite"/>
    </source>
</evidence>
<comment type="subcellular location">
    <subcellularLocation>
        <location evidence="5">Cytoplasm</location>
    </subcellularLocation>
</comment>
<reference evidence="7 8" key="1">
    <citation type="submission" date="2015-03" db="EMBL/GenBank/DDBJ databases">
        <authorList>
            <person name="Radwan O."/>
            <person name="Al-Naeli F.A."/>
            <person name="Rendon G.A."/>
            <person name="Fields C."/>
        </authorList>
    </citation>
    <scope>NUCLEOTIDE SEQUENCE [LARGE SCALE GENOMIC DNA]</scope>
    <source>
        <strain evidence="7">CR-DP1</strain>
    </source>
</reference>
<dbReference type="FunFam" id="1.10.246.60:FF:000003">
    <property type="entry name" value="Eukaryotic translation initiation factor 3 subunit J"/>
    <property type="match status" value="1"/>
</dbReference>
<gene>
    <name evidence="5" type="primary">HCR1</name>
    <name evidence="7" type="ORF">TD95_004104</name>
</gene>
<dbReference type="InterPro" id="IPR013906">
    <property type="entry name" value="eIF3j"/>
</dbReference>
<keyword evidence="1 5" id="KW-0963">Cytoplasm</keyword>
<feature type="compositionally biased region" description="Acidic residues" evidence="6">
    <location>
        <begin position="1"/>
        <end position="11"/>
    </location>
</feature>
<feature type="compositionally biased region" description="Basic and acidic residues" evidence="6">
    <location>
        <begin position="220"/>
        <end position="232"/>
    </location>
</feature>
<evidence type="ECO:0000256" key="3">
    <source>
        <dbReference type="ARBA" id="ARBA00022917"/>
    </source>
</evidence>
<keyword evidence="2 5" id="KW-0396">Initiation factor</keyword>
<dbReference type="OrthoDB" id="20381at2759"/>
<feature type="compositionally biased region" description="Basic and acidic residues" evidence="6">
    <location>
        <begin position="100"/>
        <end position="120"/>
    </location>
</feature>
<dbReference type="GO" id="GO:0003743">
    <property type="term" value="F:translation initiation factor activity"/>
    <property type="evidence" value="ECO:0007669"/>
    <property type="project" value="UniProtKB-UniRule"/>
</dbReference>
<evidence type="ECO:0000313" key="8">
    <source>
        <dbReference type="Proteomes" id="UP000033483"/>
    </source>
</evidence>
<evidence type="ECO:0000256" key="5">
    <source>
        <dbReference type="HAMAP-Rule" id="MF_03009"/>
    </source>
</evidence>
<sequence>MAPKWDDEEEVTSAPPSPPPAAPLRRAGKFDDEEENDSDVLDSWDADDSEVEREKAKKAAEAKAAEAAKPKKSKAERIAELKAQRAAELLDDGDEEETEAERRARLRRSEKESDLHHAEDLFGDIGINPNRKGATIGTAVMVSPNDPLNTVDMTKMPLFNPTTKTQFESLRNTLVPLLNQSAKKPQYSIFLQEFTKQVARELSSDQIKKIASGLTALSNEKMREEKASEKSGKKTKAAKTKTSLNASRPGIADTTTYDDDAFGE</sequence>
<feature type="compositionally biased region" description="Acidic residues" evidence="6">
    <location>
        <begin position="89"/>
        <end position="99"/>
    </location>
</feature>
<feature type="compositionally biased region" description="Basic and acidic residues" evidence="6">
    <location>
        <begin position="52"/>
        <end position="85"/>
    </location>
</feature>
<keyword evidence="4" id="KW-0175">Coiled coil</keyword>
<evidence type="ECO:0000256" key="4">
    <source>
        <dbReference type="ARBA" id="ARBA00023054"/>
    </source>
</evidence>
<keyword evidence="3 5" id="KW-0648">Protein biosynthesis</keyword>
<comment type="function">
    <text evidence="5">Component of the eukaryotic translation initiation factor 3 (eIF-3) complex, which is involved in protein synthesis of a specialized repertoire of mRNAs and, together with other initiation factors, stimulates binding of mRNA and methionyl-tRNAi to the 40S ribosome. The eIF-3 complex specifically targets and initiates translation of a subset of mRNAs involved in cell proliferation.</text>
</comment>
<dbReference type="Gene3D" id="1.10.246.60">
    <property type="entry name" value="Eukaryotic translation initiation factor 3 like domains"/>
    <property type="match status" value="1"/>
</dbReference>
<dbReference type="AlphaFoldDB" id="A0A0F4ZAF6"/>
<feature type="region of interest" description="Disordered" evidence="6">
    <location>
        <begin position="219"/>
        <end position="264"/>
    </location>
</feature>
<comment type="caution">
    <text evidence="7">The sequence shown here is derived from an EMBL/GenBank/DDBJ whole genome shotgun (WGS) entry which is preliminary data.</text>
</comment>
<evidence type="ECO:0000313" key="7">
    <source>
        <dbReference type="EMBL" id="KKA27270.1"/>
    </source>
</evidence>
<accession>A0A0F4ZAF6</accession>
<dbReference type="Pfam" id="PF08597">
    <property type="entry name" value="eIF3_subunit"/>
    <property type="match status" value="1"/>
</dbReference>
<evidence type="ECO:0000256" key="2">
    <source>
        <dbReference type="ARBA" id="ARBA00022540"/>
    </source>
</evidence>
<proteinExistence type="inferred from homology"/>
<dbReference type="GO" id="GO:0033290">
    <property type="term" value="C:eukaryotic 48S preinitiation complex"/>
    <property type="evidence" value="ECO:0007669"/>
    <property type="project" value="UniProtKB-UniRule"/>
</dbReference>
<name>A0A0F4ZAF6_9PEZI</name>
<feature type="compositionally biased region" description="Acidic residues" evidence="6">
    <location>
        <begin position="31"/>
        <end position="51"/>
    </location>
</feature>
<dbReference type="GO" id="GO:0001732">
    <property type="term" value="P:formation of cytoplasmic translation initiation complex"/>
    <property type="evidence" value="ECO:0007669"/>
    <property type="project" value="UniProtKB-UniRule"/>
</dbReference>